<evidence type="ECO:0000256" key="1">
    <source>
        <dbReference type="SAM" id="MobiDB-lite"/>
    </source>
</evidence>
<accession>A0A6L2L158</accession>
<comment type="caution">
    <text evidence="2">The sequence shown here is derived from an EMBL/GenBank/DDBJ whole genome shotgun (WGS) entry which is preliminary data.</text>
</comment>
<dbReference type="EMBL" id="BKCJ010003328">
    <property type="protein sequence ID" value="GEU54422.1"/>
    <property type="molecule type" value="Genomic_DNA"/>
</dbReference>
<sequence>MPRTNFINLSSNETSPIQNHSINTAQPLHLINTILDTTLALTIPPSTISQTILTQGIDVSPLDPRALVFSTPLSSPIESHSYLTTLDDLSPRNSNPPPLSLSQSFSQTLPLPKPIDFKPSFPPINLSRSTTPPEASVTLGYLR</sequence>
<gene>
    <name evidence="2" type="ORF">Tci_026400</name>
</gene>
<organism evidence="2">
    <name type="scientific">Tanacetum cinerariifolium</name>
    <name type="common">Dalmatian daisy</name>
    <name type="synonym">Chrysanthemum cinerariifolium</name>
    <dbReference type="NCBI Taxonomy" id="118510"/>
    <lineage>
        <taxon>Eukaryota</taxon>
        <taxon>Viridiplantae</taxon>
        <taxon>Streptophyta</taxon>
        <taxon>Embryophyta</taxon>
        <taxon>Tracheophyta</taxon>
        <taxon>Spermatophyta</taxon>
        <taxon>Magnoliopsida</taxon>
        <taxon>eudicotyledons</taxon>
        <taxon>Gunneridae</taxon>
        <taxon>Pentapetalae</taxon>
        <taxon>asterids</taxon>
        <taxon>campanulids</taxon>
        <taxon>Asterales</taxon>
        <taxon>Asteraceae</taxon>
        <taxon>Asteroideae</taxon>
        <taxon>Anthemideae</taxon>
        <taxon>Anthemidinae</taxon>
        <taxon>Tanacetum</taxon>
    </lineage>
</organism>
<proteinExistence type="predicted"/>
<dbReference type="AlphaFoldDB" id="A0A6L2L158"/>
<protein>
    <submittedName>
        <fullName evidence="2">Uncharacterized protein</fullName>
    </submittedName>
</protein>
<feature type="region of interest" description="Disordered" evidence="1">
    <location>
        <begin position="87"/>
        <end position="143"/>
    </location>
</feature>
<feature type="compositionally biased region" description="Low complexity" evidence="1">
    <location>
        <begin position="100"/>
        <end position="110"/>
    </location>
</feature>
<evidence type="ECO:0000313" key="2">
    <source>
        <dbReference type="EMBL" id="GEU54422.1"/>
    </source>
</evidence>
<name>A0A6L2L158_TANCI</name>
<reference evidence="2" key="1">
    <citation type="journal article" date="2019" name="Sci. Rep.">
        <title>Draft genome of Tanacetum cinerariifolium, the natural source of mosquito coil.</title>
        <authorList>
            <person name="Yamashiro T."/>
            <person name="Shiraishi A."/>
            <person name="Satake H."/>
            <person name="Nakayama K."/>
        </authorList>
    </citation>
    <scope>NUCLEOTIDE SEQUENCE</scope>
</reference>